<dbReference type="EMBL" id="JADKRP010000005">
    <property type="protein sequence ID" value="MBF4632596.1"/>
    <property type="molecule type" value="Genomic_DNA"/>
</dbReference>
<dbReference type="SUPFAM" id="SSF47413">
    <property type="entry name" value="lambda repressor-like DNA-binding domains"/>
    <property type="match status" value="1"/>
</dbReference>
<evidence type="ECO:0000259" key="2">
    <source>
        <dbReference type="PROSITE" id="PS50943"/>
    </source>
</evidence>
<dbReference type="GO" id="GO:0003677">
    <property type="term" value="F:DNA binding"/>
    <property type="evidence" value="ECO:0007669"/>
    <property type="project" value="InterPro"/>
</dbReference>
<dbReference type="InterPro" id="IPR010982">
    <property type="entry name" value="Lambda_DNA-bd_dom_sf"/>
</dbReference>
<sequence length="297" mass="32726">MATSEIGDFLVSRRAKIRPDQAGLIGAGSNRRVPGLRREEVATLAGVSVDYYARLERGTLTGVSDEVLAAVARALHLDDAESAHLTDLARAHTPGVRPRRRTAAPQQVRPSIQRFLDAVTGAPAWVRNDRLDFVAANPLARALYSPVFDFTNDPANNARFTFLDPKAHDFYPEWERSADDIVAALRGYAGRNPEDRALTDMIGELATRSAEFGTRWASHNVRHHRTGTKKINHPHVGALELHYEAMEMIADPGLTFCTSTVEPTTASHERMQILSNVAATTEAERRSARQSAPNSRD</sequence>
<dbReference type="PANTHER" id="PTHR35010:SF2">
    <property type="entry name" value="BLL4672 PROTEIN"/>
    <property type="match status" value="1"/>
</dbReference>
<dbReference type="AlphaFoldDB" id="A0A8I0VCK9"/>
<dbReference type="CDD" id="cd00093">
    <property type="entry name" value="HTH_XRE"/>
    <property type="match status" value="1"/>
</dbReference>
<dbReference type="InterPro" id="IPR001387">
    <property type="entry name" value="Cro/C1-type_HTH"/>
</dbReference>
<organism evidence="3 4">
    <name type="scientific">Clavibacter phaseoli</name>
    <dbReference type="NCBI Taxonomy" id="1734031"/>
    <lineage>
        <taxon>Bacteria</taxon>
        <taxon>Bacillati</taxon>
        <taxon>Actinomycetota</taxon>
        <taxon>Actinomycetes</taxon>
        <taxon>Micrococcales</taxon>
        <taxon>Microbacteriaceae</taxon>
        <taxon>Clavibacter</taxon>
    </lineage>
</organism>
<protein>
    <submittedName>
        <fullName evidence="3">Helix-turn-helix domain-containing protein</fullName>
    </submittedName>
</protein>
<dbReference type="Pfam" id="PF17765">
    <property type="entry name" value="MLTR_LBD"/>
    <property type="match status" value="1"/>
</dbReference>
<name>A0A8I0VCK9_9MICO</name>
<evidence type="ECO:0000313" key="4">
    <source>
        <dbReference type="Proteomes" id="UP000634579"/>
    </source>
</evidence>
<proteinExistence type="predicted"/>
<dbReference type="PANTHER" id="PTHR35010">
    <property type="entry name" value="BLL4672 PROTEIN-RELATED"/>
    <property type="match status" value="1"/>
</dbReference>
<dbReference type="Pfam" id="PF13560">
    <property type="entry name" value="HTH_31"/>
    <property type="match status" value="1"/>
</dbReference>
<reference evidence="3 4" key="1">
    <citation type="submission" date="2020-10" db="EMBL/GenBank/DDBJ databases">
        <title>Draft genome sequences of plant-associated actinobacteria.</title>
        <authorList>
            <person name="Tarlachkov S.V."/>
            <person name="Starodumova I.P."/>
            <person name="Dorofeeva L.V."/>
            <person name="Prisyazhnaya N.V."/>
            <person name="Roubtsova T.V."/>
            <person name="Chizhov V.N."/>
            <person name="Nadler S.A."/>
            <person name="Subbotin S.A."/>
            <person name="Evtushenko L.I."/>
        </authorList>
    </citation>
    <scope>NUCLEOTIDE SEQUENCE [LARGE SCALE GENOMIC DNA]</scope>
    <source>
        <strain evidence="3 4">VKM Ac-2886</strain>
    </source>
</reference>
<gene>
    <name evidence="3" type="ORF">ITJ42_15360</name>
</gene>
<feature type="region of interest" description="Disordered" evidence="1">
    <location>
        <begin position="277"/>
        <end position="297"/>
    </location>
</feature>
<feature type="domain" description="HTH cro/C1-type" evidence="2">
    <location>
        <begin position="35"/>
        <end position="82"/>
    </location>
</feature>
<keyword evidence="4" id="KW-1185">Reference proteome</keyword>
<accession>A0A8I0VCK9</accession>
<dbReference type="InterPro" id="IPR041413">
    <property type="entry name" value="MLTR_LBD"/>
</dbReference>
<dbReference type="Gene3D" id="1.10.260.40">
    <property type="entry name" value="lambda repressor-like DNA-binding domains"/>
    <property type="match status" value="1"/>
</dbReference>
<evidence type="ECO:0000256" key="1">
    <source>
        <dbReference type="SAM" id="MobiDB-lite"/>
    </source>
</evidence>
<dbReference type="Proteomes" id="UP000634579">
    <property type="component" value="Unassembled WGS sequence"/>
</dbReference>
<dbReference type="RefSeq" id="WP_194676171.1">
    <property type="nucleotide sequence ID" value="NZ_JADKRP010000005.1"/>
</dbReference>
<dbReference type="Gene3D" id="3.30.450.180">
    <property type="match status" value="1"/>
</dbReference>
<evidence type="ECO:0000313" key="3">
    <source>
        <dbReference type="EMBL" id="MBF4632596.1"/>
    </source>
</evidence>
<dbReference type="PROSITE" id="PS50943">
    <property type="entry name" value="HTH_CROC1"/>
    <property type="match status" value="1"/>
</dbReference>
<comment type="caution">
    <text evidence="3">The sequence shown here is derived from an EMBL/GenBank/DDBJ whole genome shotgun (WGS) entry which is preliminary data.</text>
</comment>
<dbReference type="SMART" id="SM00530">
    <property type="entry name" value="HTH_XRE"/>
    <property type="match status" value="1"/>
</dbReference>